<dbReference type="EMBL" id="FNZZ01000004">
    <property type="protein sequence ID" value="SEL68699.1"/>
    <property type="molecule type" value="Genomic_DNA"/>
</dbReference>
<feature type="chain" id="PRO_5011766056" description="Lipoprotein" evidence="2">
    <location>
        <begin position="23"/>
        <end position="173"/>
    </location>
</feature>
<organism evidence="3 4">
    <name type="scientific">Sphingomonas palmae</name>
    <dbReference type="NCBI Taxonomy" id="1855283"/>
    <lineage>
        <taxon>Bacteria</taxon>
        <taxon>Pseudomonadati</taxon>
        <taxon>Pseudomonadota</taxon>
        <taxon>Alphaproteobacteria</taxon>
        <taxon>Sphingomonadales</taxon>
        <taxon>Sphingomonadaceae</taxon>
        <taxon>Sphingomonas</taxon>
    </lineage>
</organism>
<feature type="compositionally biased region" description="Polar residues" evidence="1">
    <location>
        <begin position="18"/>
        <end position="27"/>
    </location>
</feature>
<reference evidence="4" key="1">
    <citation type="submission" date="2016-10" db="EMBL/GenBank/DDBJ databases">
        <authorList>
            <person name="Varghese N."/>
            <person name="Submissions S."/>
        </authorList>
    </citation>
    <scope>NUCLEOTIDE SEQUENCE [LARGE SCALE GENOMIC DNA]</scope>
    <source>
        <strain evidence="4">JS21-1</strain>
    </source>
</reference>
<feature type="region of interest" description="Disordered" evidence="1">
    <location>
        <begin position="18"/>
        <end position="81"/>
    </location>
</feature>
<evidence type="ECO:0000256" key="2">
    <source>
        <dbReference type="SAM" id="SignalP"/>
    </source>
</evidence>
<dbReference type="RefSeq" id="WP_093006682.1">
    <property type="nucleotide sequence ID" value="NZ_FNZZ01000004.1"/>
</dbReference>
<gene>
    <name evidence="3" type="ORF">SAMN05216382_2477</name>
</gene>
<feature type="compositionally biased region" description="Low complexity" evidence="1">
    <location>
        <begin position="61"/>
        <end position="71"/>
    </location>
</feature>
<feature type="signal peptide" evidence="2">
    <location>
        <begin position="1"/>
        <end position="22"/>
    </location>
</feature>
<dbReference type="PROSITE" id="PS51257">
    <property type="entry name" value="PROKAR_LIPOPROTEIN"/>
    <property type="match status" value="1"/>
</dbReference>
<sequence>MKQLPAIGLLALAAACSPSPNANNQQGAPKVAASSRASVDPEPATARADVLSDGATQIAVSAPSPRPSASPTDTANPRSTTRDCYFKVDGRVLVSGRCKVFPMGDDQYTLNTWDSGKPAQSHFAVVTKDNDADATATATWNADPGDDHAMDPLGTVRRDGNCWVNERTRICVR</sequence>
<evidence type="ECO:0000313" key="4">
    <source>
        <dbReference type="Proteomes" id="UP000199214"/>
    </source>
</evidence>
<evidence type="ECO:0008006" key="5">
    <source>
        <dbReference type="Google" id="ProtNLM"/>
    </source>
</evidence>
<dbReference type="OrthoDB" id="7206787at2"/>
<proteinExistence type="predicted"/>
<evidence type="ECO:0000313" key="3">
    <source>
        <dbReference type="EMBL" id="SEL68699.1"/>
    </source>
</evidence>
<keyword evidence="4" id="KW-1185">Reference proteome</keyword>
<evidence type="ECO:0000256" key="1">
    <source>
        <dbReference type="SAM" id="MobiDB-lite"/>
    </source>
</evidence>
<keyword evidence="2" id="KW-0732">Signal</keyword>
<accession>A0A1H7S8R4</accession>
<dbReference type="STRING" id="1855283.SAMN05216382_2477"/>
<dbReference type="AlphaFoldDB" id="A0A1H7S8R4"/>
<protein>
    <recommendedName>
        <fullName evidence="5">Lipoprotein</fullName>
    </recommendedName>
</protein>
<name>A0A1H7S8R4_9SPHN</name>
<dbReference type="Proteomes" id="UP000199214">
    <property type="component" value="Unassembled WGS sequence"/>
</dbReference>